<evidence type="ECO:0000256" key="3">
    <source>
        <dbReference type="ARBA" id="ARBA00022741"/>
    </source>
</evidence>
<dbReference type="RefSeq" id="WP_242960178.1">
    <property type="nucleotide sequence ID" value="NZ_FUWV01000002.1"/>
</dbReference>
<dbReference type="HAMAP" id="MF_00027">
    <property type="entry name" value="CobB_CbiA"/>
    <property type="match status" value="1"/>
</dbReference>
<comment type="pathway">
    <text evidence="7">Cofactor biosynthesis; adenosylcobalamin biosynthesis; cob(II)yrinate a,c-diamide from sirohydrochlorin (anaerobic route): step 10/10.</text>
</comment>
<dbReference type="PANTHER" id="PTHR43873:SF1">
    <property type="entry name" value="COBYRINATE A,C-DIAMIDE SYNTHASE"/>
    <property type="match status" value="1"/>
</dbReference>
<evidence type="ECO:0000259" key="9">
    <source>
        <dbReference type="Pfam" id="PF07685"/>
    </source>
</evidence>
<keyword evidence="6 7" id="KW-0315">Glutamine amidotransferase</keyword>
<dbReference type="GO" id="GO:0009236">
    <property type="term" value="P:cobalamin biosynthetic process"/>
    <property type="evidence" value="ECO:0007669"/>
    <property type="project" value="UniProtKB-UniRule"/>
</dbReference>
<dbReference type="EC" id="6.3.5.11" evidence="7"/>
<dbReference type="NCBIfam" id="TIGR00379">
    <property type="entry name" value="cobB"/>
    <property type="match status" value="1"/>
</dbReference>
<dbReference type="InterPro" id="IPR002586">
    <property type="entry name" value="CobQ/CobB/MinD/ParA_Nub-bd_dom"/>
</dbReference>
<evidence type="ECO:0000313" key="11">
    <source>
        <dbReference type="Proteomes" id="UP000196365"/>
    </source>
</evidence>
<accession>A0A1T4KI83</accession>
<evidence type="ECO:0000256" key="6">
    <source>
        <dbReference type="ARBA" id="ARBA00022962"/>
    </source>
</evidence>
<dbReference type="EMBL" id="FUWV01000002">
    <property type="protein sequence ID" value="SJZ42085.1"/>
    <property type="molecule type" value="Genomic_DNA"/>
</dbReference>
<sequence length="460" mass="52841">MNGVMIAATSSGVGKTTLSLGLMAAFKKRGLKVQPFKVGPDYIDPEFHKLVTQKPSYNLDSWMLEEDILKFLFYKNMDHKDIAIIEGVMGLYDGIGAERQACGSSAQISKILEIPVILVIDGSSMSSSAAAIVLGYQLYDPKVKIQGIIINKVSGQAHYDLLKEAIERDTHIKCLGYLPKDLNLSLNSRHLGLVPVEEIKNFKEKIDRLVIYIEKYIDLEEILKLSQWKTSFVEIRRDDKTSYIKYAQGLRLGILKDKAFHFYYQDNIDLLRDIGVELKWISPLKEKKLPKDLDGLYLGGGFPEIFAKELEENQSFRESVYHDLESGLPAYGECGGLMYLTQKIQDLEGKDYEMVGFFPTKSIMTKRLQHFGYVEVETQNGLKIKAHEFHHSKIVENKYLSYCYQVRKKRKGKIIKEWKCGITKKNVLAAYPHIHFYSNIEFLKKFLKICKNYQKRKSLK</sequence>
<evidence type="ECO:0000256" key="4">
    <source>
        <dbReference type="ARBA" id="ARBA00022840"/>
    </source>
</evidence>
<protein>
    <recommendedName>
        <fullName evidence="7">Cobyrinate a,c-diamide synthase</fullName>
        <ecNumber evidence="7">6.3.5.11</ecNumber>
    </recommendedName>
    <alternativeName>
        <fullName evidence="7">Cobyrinic acid a,c-diamide synthetase</fullName>
    </alternativeName>
</protein>
<dbReference type="SUPFAM" id="SSF52540">
    <property type="entry name" value="P-loop containing nucleoside triphosphate hydrolases"/>
    <property type="match status" value="1"/>
</dbReference>
<organism evidence="10 11">
    <name type="scientific">Garciella nitratireducens DSM 15102</name>
    <dbReference type="NCBI Taxonomy" id="1121911"/>
    <lineage>
        <taxon>Bacteria</taxon>
        <taxon>Bacillati</taxon>
        <taxon>Bacillota</taxon>
        <taxon>Clostridia</taxon>
        <taxon>Eubacteriales</taxon>
        <taxon>Eubacteriaceae</taxon>
        <taxon>Garciella</taxon>
    </lineage>
</organism>
<evidence type="ECO:0000313" key="10">
    <source>
        <dbReference type="EMBL" id="SJZ42085.1"/>
    </source>
</evidence>
<dbReference type="GO" id="GO:0042242">
    <property type="term" value="F:cobyrinic acid a,c-diamide synthase activity"/>
    <property type="evidence" value="ECO:0007669"/>
    <property type="project" value="UniProtKB-UniRule"/>
</dbReference>
<dbReference type="Pfam" id="PF01656">
    <property type="entry name" value="CbiA"/>
    <property type="match status" value="1"/>
</dbReference>
<keyword evidence="11" id="KW-1185">Reference proteome</keyword>
<evidence type="ECO:0000256" key="5">
    <source>
        <dbReference type="ARBA" id="ARBA00022842"/>
    </source>
</evidence>
<gene>
    <name evidence="7" type="primary">cbiA</name>
    <name evidence="10" type="ORF">SAMN02745973_00538</name>
</gene>
<keyword evidence="5 7" id="KW-0460">Magnesium</keyword>
<dbReference type="CDD" id="cd05388">
    <property type="entry name" value="CobB_N"/>
    <property type="match status" value="1"/>
</dbReference>
<feature type="domain" description="CobQ/CobB/MinD/ParA nucleotide binding" evidence="8">
    <location>
        <begin position="4"/>
        <end position="185"/>
    </location>
</feature>
<keyword evidence="3 7" id="KW-0547">Nucleotide-binding</keyword>
<comment type="cofactor">
    <cofactor evidence="1 7">
        <name>Mg(2+)</name>
        <dbReference type="ChEBI" id="CHEBI:18420"/>
    </cofactor>
</comment>
<dbReference type="Proteomes" id="UP000196365">
    <property type="component" value="Unassembled WGS sequence"/>
</dbReference>
<feature type="active site" description="Nucleophile" evidence="7">
    <location>
        <position position="334"/>
    </location>
</feature>
<dbReference type="InterPro" id="IPR027417">
    <property type="entry name" value="P-loop_NTPase"/>
</dbReference>
<feature type="domain" description="CobB/CobQ-like glutamine amidotransferase" evidence="9">
    <location>
        <begin position="252"/>
        <end position="438"/>
    </location>
</feature>
<dbReference type="NCBIfam" id="NF002204">
    <property type="entry name" value="PRK01077.1"/>
    <property type="match status" value="1"/>
</dbReference>
<comment type="domain">
    <text evidence="7">Comprises of two domains. The C-terminal domain contains the binding site for glutamine and catalyzes the hydrolysis of this substrate to glutamate and ammonia. The N-terminal domain is anticipated to bind ATP and cobyrinate and catalyzes the ultimate synthesis of the diamide product. The ammonia produced via the glutaminase domain is probably translocated to the adjacent domain via a molecular tunnel, where it reacts with an activated intermediate.</text>
</comment>
<comment type="catalytic activity">
    <reaction evidence="7">
        <text>cob(II)yrinate + 2 L-glutamine + 2 ATP + 2 H2O = cob(II)yrinate a,c diamide + 2 L-glutamate + 2 ADP + 2 phosphate + 2 H(+)</text>
        <dbReference type="Rhea" id="RHEA:26289"/>
        <dbReference type="ChEBI" id="CHEBI:15377"/>
        <dbReference type="ChEBI" id="CHEBI:15378"/>
        <dbReference type="ChEBI" id="CHEBI:29985"/>
        <dbReference type="ChEBI" id="CHEBI:30616"/>
        <dbReference type="ChEBI" id="CHEBI:43474"/>
        <dbReference type="ChEBI" id="CHEBI:58359"/>
        <dbReference type="ChEBI" id="CHEBI:58537"/>
        <dbReference type="ChEBI" id="CHEBI:58894"/>
        <dbReference type="ChEBI" id="CHEBI:456216"/>
        <dbReference type="EC" id="6.3.5.11"/>
    </reaction>
</comment>
<dbReference type="GO" id="GO:0005524">
    <property type="term" value="F:ATP binding"/>
    <property type="evidence" value="ECO:0007669"/>
    <property type="project" value="UniProtKB-UniRule"/>
</dbReference>
<dbReference type="InterPro" id="IPR004484">
    <property type="entry name" value="CbiA/CobB_synth"/>
</dbReference>
<dbReference type="PANTHER" id="PTHR43873">
    <property type="entry name" value="COBYRINATE A,C-DIAMIDE SYNTHASE"/>
    <property type="match status" value="1"/>
</dbReference>
<dbReference type="SUPFAM" id="SSF52317">
    <property type="entry name" value="Class I glutamine amidotransferase-like"/>
    <property type="match status" value="1"/>
</dbReference>
<dbReference type="PROSITE" id="PS51274">
    <property type="entry name" value="GATASE_COBBQ"/>
    <property type="match status" value="1"/>
</dbReference>
<dbReference type="Gene3D" id="3.40.50.880">
    <property type="match status" value="1"/>
</dbReference>
<keyword evidence="7" id="KW-0169">Cobalamin biosynthesis</keyword>
<comment type="miscellaneous">
    <text evidence="7">The a and c carboxylates of cobyrinate are activated for nucleophilic attack via formation of a phosphorylated intermediate by ATP. CbiA catalyzes first the amidation of the c-carboxylate, and then that of the a-carboxylate.</text>
</comment>
<keyword evidence="2 7" id="KW-0436">Ligase</keyword>
<dbReference type="CDD" id="cd03130">
    <property type="entry name" value="GATase1_CobB"/>
    <property type="match status" value="1"/>
</dbReference>
<dbReference type="InterPro" id="IPR029062">
    <property type="entry name" value="Class_I_gatase-like"/>
</dbReference>
<feature type="site" description="Increases nucleophilicity of active site Cys" evidence="7">
    <location>
        <position position="433"/>
    </location>
</feature>
<proteinExistence type="inferred from homology"/>
<evidence type="ECO:0000259" key="8">
    <source>
        <dbReference type="Pfam" id="PF01656"/>
    </source>
</evidence>
<comment type="function">
    <text evidence="7">Catalyzes the ATP-dependent amidation of the two carboxylate groups at positions a and c of cobyrinate, using either L-glutamine or ammonia as the nitrogen source.</text>
</comment>
<keyword evidence="4 7" id="KW-0067">ATP-binding</keyword>
<name>A0A1T4KI83_9FIRM</name>
<evidence type="ECO:0000256" key="7">
    <source>
        <dbReference type="HAMAP-Rule" id="MF_00027"/>
    </source>
</evidence>
<reference evidence="10 11" key="1">
    <citation type="submission" date="2017-02" db="EMBL/GenBank/DDBJ databases">
        <authorList>
            <person name="Peterson S.W."/>
        </authorList>
    </citation>
    <scope>NUCLEOTIDE SEQUENCE [LARGE SCALE GENOMIC DNA]</scope>
    <source>
        <strain evidence="10 11">DSM 15102</strain>
    </source>
</reference>
<dbReference type="Pfam" id="PF07685">
    <property type="entry name" value="GATase_3"/>
    <property type="match status" value="1"/>
</dbReference>
<comment type="similarity">
    <text evidence="7">Belongs to the CobB/CbiA family.</text>
</comment>
<evidence type="ECO:0000256" key="1">
    <source>
        <dbReference type="ARBA" id="ARBA00001946"/>
    </source>
</evidence>
<evidence type="ECO:0000256" key="2">
    <source>
        <dbReference type="ARBA" id="ARBA00022598"/>
    </source>
</evidence>
<dbReference type="InterPro" id="IPR011698">
    <property type="entry name" value="GATase_3"/>
</dbReference>
<dbReference type="Gene3D" id="3.40.50.300">
    <property type="entry name" value="P-loop containing nucleotide triphosphate hydrolases"/>
    <property type="match status" value="2"/>
</dbReference>
<dbReference type="AlphaFoldDB" id="A0A1T4KI83"/>
<dbReference type="UniPathway" id="UPA00148">
    <property type="reaction ID" value="UER00231"/>
</dbReference>